<dbReference type="GO" id="GO:0003723">
    <property type="term" value="F:RNA binding"/>
    <property type="evidence" value="ECO:0007669"/>
    <property type="project" value="UniProtKB-UniRule"/>
</dbReference>
<evidence type="ECO:0000256" key="11">
    <source>
        <dbReference type="ARBA" id="ARBA00023136"/>
    </source>
</evidence>
<protein>
    <recommendedName>
        <fullName evidence="12">Complex III subunit 9</fullName>
    </recommendedName>
</protein>
<dbReference type="EMBL" id="JABXXO010000006">
    <property type="protein sequence ID" value="KAF7776362.1"/>
    <property type="molecule type" value="Genomic_DNA"/>
</dbReference>
<dbReference type="GO" id="GO:0005743">
    <property type="term" value="C:mitochondrial inner membrane"/>
    <property type="evidence" value="ECO:0007669"/>
    <property type="project" value="UniProtKB-SubCell"/>
</dbReference>
<comment type="subcellular location">
    <subcellularLocation>
        <location evidence="1">Mitochondrion inner membrane</location>
        <topology evidence="1">Single-pass membrane protein</topology>
    </subcellularLocation>
</comment>
<dbReference type="GO" id="GO:0061574">
    <property type="term" value="C:ASAP complex"/>
    <property type="evidence" value="ECO:0007669"/>
    <property type="project" value="TreeGrafter"/>
</dbReference>
<dbReference type="Gene3D" id="3.30.70.330">
    <property type="match status" value="1"/>
</dbReference>
<dbReference type="SUPFAM" id="SSF81514">
    <property type="entry name" value="Subunit X (non-heme 7 kDa protein) of cytochrome bc1 complex (Ubiquinol-cytochrome c reductase)"/>
    <property type="match status" value="1"/>
</dbReference>
<keyword evidence="10" id="KW-0496">Mitochondrion</keyword>
<evidence type="ECO:0000256" key="3">
    <source>
        <dbReference type="ARBA" id="ARBA00022448"/>
    </source>
</evidence>
<dbReference type="GO" id="GO:0005654">
    <property type="term" value="C:nucleoplasm"/>
    <property type="evidence" value="ECO:0007669"/>
    <property type="project" value="TreeGrafter"/>
</dbReference>
<comment type="similarity">
    <text evidence="2">Belongs to the UQCR10/QCR9 family.</text>
</comment>
<organism evidence="17 18">
    <name type="scientific">Agaricus bisporus var. burnettii</name>
    <dbReference type="NCBI Taxonomy" id="192524"/>
    <lineage>
        <taxon>Eukaryota</taxon>
        <taxon>Fungi</taxon>
        <taxon>Dikarya</taxon>
        <taxon>Basidiomycota</taxon>
        <taxon>Agaricomycotina</taxon>
        <taxon>Agaricomycetes</taxon>
        <taxon>Agaricomycetidae</taxon>
        <taxon>Agaricales</taxon>
        <taxon>Agaricineae</taxon>
        <taxon>Agaricaceae</taxon>
        <taxon>Agaricus</taxon>
    </lineage>
</organism>
<keyword evidence="7 13" id="KW-0694">RNA-binding</keyword>
<dbReference type="PROSITE" id="PS50102">
    <property type="entry name" value="RRM"/>
    <property type="match status" value="1"/>
</dbReference>
<evidence type="ECO:0000256" key="4">
    <source>
        <dbReference type="ARBA" id="ARBA00022660"/>
    </source>
</evidence>
<evidence type="ECO:0000256" key="1">
    <source>
        <dbReference type="ARBA" id="ARBA00004434"/>
    </source>
</evidence>
<keyword evidence="5 15" id="KW-0812">Transmembrane</keyword>
<evidence type="ECO:0000256" key="14">
    <source>
        <dbReference type="SAM" id="MobiDB-lite"/>
    </source>
</evidence>
<feature type="transmembrane region" description="Helical" evidence="15">
    <location>
        <begin position="17"/>
        <end position="41"/>
    </location>
</feature>
<dbReference type="Pfam" id="PF00076">
    <property type="entry name" value="RRM_1"/>
    <property type="match status" value="1"/>
</dbReference>
<evidence type="ECO:0000256" key="8">
    <source>
        <dbReference type="ARBA" id="ARBA00022982"/>
    </source>
</evidence>
<keyword evidence="11 15" id="KW-0472">Membrane</keyword>
<evidence type="ECO:0000256" key="6">
    <source>
        <dbReference type="ARBA" id="ARBA00022792"/>
    </source>
</evidence>
<dbReference type="FunFam" id="1.20.5.260:FF:000001">
    <property type="entry name" value="Cytochrome b-c1 complex subunit 9"/>
    <property type="match status" value="1"/>
</dbReference>
<evidence type="ECO:0000256" key="10">
    <source>
        <dbReference type="ARBA" id="ARBA00023128"/>
    </source>
</evidence>
<dbReference type="Pfam" id="PF05365">
    <property type="entry name" value="UCR_UQCRX_QCR9"/>
    <property type="match status" value="1"/>
</dbReference>
<dbReference type="InterPro" id="IPR035979">
    <property type="entry name" value="RBD_domain_sf"/>
</dbReference>
<dbReference type="GO" id="GO:0045275">
    <property type="term" value="C:respiratory chain complex III"/>
    <property type="evidence" value="ECO:0007669"/>
    <property type="project" value="InterPro"/>
</dbReference>
<gene>
    <name evidence="17" type="ORF">Agabi119p4_4755</name>
</gene>
<dbReference type="PANTHER" id="PTHR15481:SF0">
    <property type="entry name" value="LD23870P-RELATED"/>
    <property type="match status" value="1"/>
</dbReference>
<dbReference type="AlphaFoldDB" id="A0A8H7F3U8"/>
<dbReference type="SUPFAM" id="SSF54928">
    <property type="entry name" value="RNA-binding domain, RBD"/>
    <property type="match status" value="1"/>
</dbReference>
<reference evidence="17 18" key="1">
    <citation type="journal article" name="Sci. Rep.">
        <title>Telomere-to-telomere assembled and centromere annotated genomes of the two main subspecies of the button mushroom Agaricus bisporus reveal especially polymorphic chromosome ends.</title>
        <authorList>
            <person name="Sonnenberg A.S.M."/>
            <person name="Sedaghat-Telgerd N."/>
            <person name="Lavrijssen B."/>
            <person name="Ohm R.A."/>
            <person name="Hendrickx P.M."/>
            <person name="Scholtmeijer K."/>
            <person name="Baars J.J.P."/>
            <person name="van Peer A."/>
        </authorList>
    </citation>
    <scope>NUCLEOTIDE SEQUENCE [LARGE SCALE GENOMIC DNA]</scope>
    <source>
        <strain evidence="17 18">H119_p4</strain>
    </source>
</reference>
<comment type="caution">
    <text evidence="17">The sequence shown here is derived from an EMBL/GenBank/DDBJ whole genome shotgun (WGS) entry which is preliminary data.</text>
</comment>
<dbReference type="InterPro" id="IPR036656">
    <property type="entry name" value="QCR9_sf"/>
</dbReference>
<evidence type="ECO:0000256" key="13">
    <source>
        <dbReference type="PROSITE-ProRule" id="PRU00176"/>
    </source>
</evidence>
<dbReference type="PANTHER" id="PTHR15481">
    <property type="entry name" value="RIBONUCLEIC ACID BINDING PROTEIN S1"/>
    <property type="match status" value="1"/>
</dbReference>
<accession>A0A8H7F3U8</accession>
<dbReference type="InterPro" id="IPR008027">
    <property type="entry name" value="QCR9"/>
</dbReference>
<feature type="region of interest" description="Disordered" evidence="14">
    <location>
        <begin position="158"/>
        <end position="183"/>
    </location>
</feature>
<evidence type="ECO:0000313" key="18">
    <source>
        <dbReference type="Proteomes" id="UP000629468"/>
    </source>
</evidence>
<feature type="domain" description="RRM" evidence="16">
    <location>
        <begin position="77"/>
        <end position="155"/>
    </location>
</feature>
<dbReference type="SMART" id="SM00360">
    <property type="entry name" value="RRM"/>
    <property type="match status" value="1"/>
</dbReference>
<dbReference type="GO" id="GO:0006122">
    <property type="term" value="P:mitochondrial electron transport, ubiquinol to cytochrome c"/>
    <property type="evidence" value="ECO:0007669"/>
    <property type="project" value="InterPro"/>
</dbReference>
<evidence type="ECO:0000259" key="16">
    <source>
        <dbReference type="PROSITE" id="PS50102"/>
    </source>
</evidence>
<dbReference type="Gene3D" id="1.20.5.260">
    <property type="entry name" value="Cytochrome b-c1 complex subunit 9"/>
    <property type="match status" value="1"/>
</dbReference>
<dbReference type="GO" id="GO:0000398">
    <property type="term" value="P:mRNA splicing, via spliceosome"/>
    <property type="evidence" value="ECO:0007669"/>
    <property type="project" value="TreeGrafter"/>
</dbReference>
<keyword evidence="3" id="KW-0813">Transport</keyword>
<dbReference type="InterPro" id="IPR012677">
    <property type="entry name" value="Nucleotide-bd_a/b_plait_sf"/>
</dbReference>
<name>A0A8H7F3U8_AGABI</name>
<feature type="compositionally biased region" description="Basic residues" evidence="14">
    <location>
        <begin position="159"/>
        <end position="173"/>
    </location>
</feature>
<keyword evidence="9 15" id="KW-1133">Transmembrane helix</keyword>
<evidence type="ECO:0000256" key="9">
    <source>
        <dbReference type="ARBA" id="ARBA00022989"/>
    </source>
</evidence>
<evidence type="ECO:0000256" key="15">
    <source>
        <dbReference type="SAM" id="Phobius"/>
    </source>
</evidence>
<dbReference type="Proteomes" id="UP000629468">
    <property type="component" value="Unassembled WGS sequence"/>
</dbReference>
<keyword evidence="8" id="KW-0249">Electron transport</keyword>
<sequence length="311" mass="34102">MSLATGLYNSFFRRNSVFVGSVFAGAFFFGVGFDMGVTSFWERWNKGKLWKDMRHKYVEDDAYRCNMEVESVNADAKVVVITNLTRNVVEGHLQAVFAFYGDIVKIDLPVFGKSGQNRGKAALEYADAASAHRAFEHMDGGQLDGAVLKLELSDLPVRTRARTRSPPPHRSRRGGPPPDAEKNHHFVVDVEVGAEEVLLHHPHAIGIEAIGGPVHHFLVDLAIFPVEDPQVILVEDTVVPIVITVEVVVVLHVEADRFVADLSLVPTLHVQGLLQILGLAHRGADPQVIQFAPVVQGLGPSPVLGLHSRAR</sequence>
<evidence type="ECO:0000256" key="12">
    <source>
        <dbReference type="ARBA" id="ARBA00044247"/>
    </source>
</evidence>
<evidence type="ECO:0000256" key="7">
    <source>
        <dbReference type="ARBA" id="ARBA00022884"/>
    </source>
</evidence>
<evidence type="ECO:0000313" key="17">
    <source>
        <dbReference type="EMBL" id="KAF7776362.1"/>
    </source>
</evidence>
<evidence type="ECO:0000256" key="5">
    <source>
        <dbReference type="ARBA" id="ARBA00022692"/>
    </source>
</evidence>
<proteinExistence type="inferred from homology"/>
<keyword evidence="4" id="KW-0679">Respiratory chain</keyword>
<dbReference type="InterPro" id="IPR000504">
    <property type="entry name" value="RRM_dom"/>
</dbReference>
<keyword evidence="6" id="KW-0999">Mitochondrion inner membrane</keyword>
<evidence type="ECO:0000256" key="2">
    <source>
        <dbReference type="ARBA" id="ARBA00007856"/>
    </source>
</evidence>